<protein>
    <recommendedName>
        <fullName evidence="3">N-acetyltransferase domain-containing protein</fullName>
    </recommendedName>
</protein>
<dbReference type="EMBL" id="JAJAGO010000003">
    <property type="protein sequence ID" value="MCT2589814.1"/>
    <property type="molecule type" value="Genomic_DNA"/>
</dbReference>
<sequence>MDPDELAERHRELATYWACEGGFRERNLIEMAPLPAVPEEAVIDECLIVGTEDPALRKVAEQFAGYFKRELRFDFIPFTADHFADGDEVLLIKSRKVMMLSPVACGAAGFDRRENCLRWVWLHPFERGTGLMNRVWDALERRHGTVFWIETPVSPPMQKFLEGREVDPSRWDGPTTVR</sequence>
<evidence type="ECO:0000313" key="2">
    <source>
        <dbReference type="Proteomes" id="UP001156389"/>
    </source>
</evidence>
<evidence type="ECO:0000313" key="1">
    <source>
        <dbReference type="EMBL" id="MCT2589814.1"/>
    </source>
</evidence>
<gene>
    <name evidence="1" type="ORF">LHJ74_07780</name>
</gene>
<proteinExistence type="predicted"/>
<evidence type="ECO:0008006" key="3">
    <source>
        <dbReference type="Google" id="ProtNLM"/>
    </source>
</evidence>
<organism evidence="1 2">
    <name type="scientific">Streptomyces gossypii</name>
    <dbReference type="NCBI Taxonomy" id="2883101"/>
    <lineage>
        <taxon>Bacteria</taxon>
        <taxon>Bacillati</taxon>
        <taxon>Actinomycetota</taxon>
        <taxon>Actinomycetes</taxon>
        <taxon>Kitasatosporales</taxon>
        <taxon>Streptomycetaceae</taxon>
        <taxon>Streptomyces</taxon>
    </lineage>
</organism>
<dbReference type="Proteomes" id="UP001156389">
    <property type="component" value="Unassembled WGS sequence"/>
</dbReference>
<keyword evidence="2" id="KW-1185">Reference proteome</keyword>
<accession>A0ABT2JPL5</accession>
<reference evidence="1 2" key="1">
    <citation type="submission" date="2021-10" db="EMBL/GenBank/DDBJ databases">
        <title>Streptomyces gossypii sp. nov., isolated from soil collected from cotton field.</title>
        <authorList>
            <person name="Ge X."/>
            <person name="Chen X."/>
            <person name="Liu W."/>
        </authorList>
    </citation>
    <scope>NUCLEOTIDE SEQUENCE [LARGE SCALE GENOMIC DNA]</scope>
    <source>
        <strain evidence="1 2">N2-109</strain>
    </source>
</reference>
<dbReference type="RefSeq" id="WP_260216820.1">
    <property type="nucleotide sequence ID" value="NZ_JAJAGO010000003.1"/>
</dbReference>
<comment type="caution">
    <text evidence="1">The sequence shown here is derived from an EMBL/GenBank/DDBJ whole genome shotgun (WGS) entry which is preliminary data.</text>
</comment>
<name>A0ABT2JPL5_9ACTN</name>